<reference evidence="10 11" key="1">
    <citation type="submission" date="2020-05" db="EMBL/GenBank/DDBJ databases">
        <title>Actinomadura verrucosospora NRRL-B18236 (PFL_A860) Genome sequencing and assembly.</title>
        <authorList>
            <person name="Samborskyy M."/>
        </authorList>
    </citation>
    <scope>NUCLEOTIDE SEQUENCE [LARGE SCALE GENOMIC DNA]</scope>
    <source>
        <strain evidence="10 11">NRRL:B18236</strain>
    </source>
</reference>
<dbReference type="InterPro" id="IPR036922">
    <property type="entry name" value="Rieske_2Fe-2S_sf"/>
</dbReference>
<dbReference type="Proteomes" id="UP000501240">
    <property type="component" value="Chromosome"/>
</dbReference>
<feature type="transmembrane region" description="Helical" evidence="8">
    <location>
        <begin position="144"/>
        <end position="165"/>
    </location>
</feature>
<organism evidence="10 11">
    <name type="scientific">Actinomadura verrucosospora</name>
    <dbReference type="NCBI Taxonomy" id="46165"/>
    <lineage>
        <taxon>Bacteria</taxon>
        <taxon>Bacillati</taxon>
        <taxon>Actinomycetota</taxon>
        <taxon>Actinomycetes</taxon>
        <taxon>Streptosporangiales</taxon>
        <taxon>Thermomonosporaceae</taxon>
        <taxon>Actinomadura</taxon>
    </lineage>
</organism>
<evidence type="ECO:0000313" key="11">
    <source>
        <dbReference type="Proteomes" id="UP000501240"/>
    </source>
</evidence>
<keyword evidence="2" id="KW-0479">Metal-binding</keyword>
<keyword evidence="1" id="KW-0001">2Fe-2S</keyword>
<evidence type="ECO:0000256" key="3">
    <source>
        <dbReference type="ARBA" id="ARBA00023004"/>
    </source>
</evidence>
<evidence type="ECO:0000256" key="8">
    <source>
        <dbReference type="SAM" id="Phobius"/>
    </source>
</evidence>
<dbReference type="PROSITE" id="PS51296">
    <property type="entry name" value="RIESKE"/>
    <property type="match status" value="1"/>
</dbReference>
<evidence type="ECO:0000256" key="7">
    <source>
        <dbReference type="SAM" id="MobiDB-lite"/>
    </source>
</evidence>
<keyword evidence="8" id="KW-0812">Transmembrane</keyword>
<dbReference type="Gene3D" id="2.102.10.10">
    <property type="entry name" value="Rieske [2Fe-2S] iron-sulphur domain"/>
    <property type="match status" value="1"/>
</dbReference>
<dbReference type="EMBL" id="CP053892">
    <property type="protein sequence ID" value="QKG19766.1"/>
    <property type="molecule type" value="Genomic_DNA"/>
</dbReference>
<dbReference type="PANTHER" id="PTHR21496:SF0">
    <property type="entry name" value="RIESKE DOMAIN-CONTAINING PROTEIN"/>
    <property type="match status" value="1"/>
</dbReference>
<dbReference type="CDD" id="cd03467">
    <property type="entry name" value="Rieske"/>
    <property type="match status" value="1"/>
</dbReference>
<keyword evidence="8" id="KW-0472">Membrane</keyword>
<sequence>MSMPHRMVRRLERAKALDKVAGPVSAAAQRMVRPRLVRNFLSGTDLGHPLHPALTDVAIGAWSMSTLLDAAGGPDAEPAADMLVKAGIVAAVPTALSGLNDWSDTVGADRRVGLVHAVANSTALTLYAASLAARLRGDRRAGRAFGLAGFGVLAASAYLGGHLSFVRGVNVNHTAFQHGPQEWTPVLSESDLPDGEHRTVHADGVPVLLYRTDRQVFALGATCTHMGGPLGEGTIADGCVTCPWHGSTFRFSDGGIVRGPASTPEPRFETRVRDGRIEVRVPPAGAPARKGEGAHAGPAERMGRAARRRMARVS</sequence>
<evidence type="ECO:0000256" key="1">
    <source>
        <dbReference type="ARBA" id="ARBA00022714"/>
    </source>
</evidence>
<dbReference type="PANTHER" id="PTHR21496">
    <property type="entry name" value="FERREDOXIN-RELATED"/>
    <property type="match status" value="1"/>
</dbReference>
<feature type="region of interest" description="Disordered" evidence="7">
    <location>
        <begin position="274"/>
        <end position="314"/>
    </location>
</feature>
<protein>
    <submittedName>
        <fullName evidence="10">Iron-sulfur protein</fullName>
    </submittedName>
</protein>
<proteinExistence type="inferred from homology"/>
<keyword evidence="11" id="KW-1185">Reference proteome</keyword>
<dbReference type="InterPro" id="IPR019251">
    <property type="entry name" value="DUF2231_TM"/>
</dbReference>
<feature type="compositionally biased region" description="Basic residues" evidence="7">
    <location>
        <begin position="304"/>
        <end position="314"/>
    </location>
</feature>
<keyword evidence="3" id="KW-0408">Iron</keyword>
<dbReference type="InterPro" id="IPR017941">
    <property type="entry name" value="Rieske_2Fe-2S"/>
</dbReference>
<comment type="cofactor">
    <cofactor evidence="5">
        <name>[2Fe-2S] cluster</name>
        <dbReference type="ChEBI" id="CHEBI:190135"/>
    </cofactor>
</comment>
<dbReference type="RefSeq" id="WP_173094025.1">
    <property type="nucleotide sequence ID" value="NZ_CP053892.1"/>
</dbReference>
<dbReference type="GO" id="GO:0004497">
    <property type="term" value="F:monooxygenase activity"/>
    <property type="evidence" value="ECO:0007669"/>
    <property type="project" value="UniProtKB-ARBA"/>
</dbReference>
<evidence type="ECO:0000256" key="4">
    <source>
        <dbReference type="ARBA" id="ARBA00023014"/>
    </source>
</evidence>
<keyword evidence="4" id="KW-0411">Iron-sulfur</keyword>
<name>A0A7D3ZVB1_ACTVE</name>
<dbReference type="GO" id="GO:0051537">
    <property type="term" value="F:2 iron, 2 sulfur cluster binding"/>
    <property type="evidence" value="ECO:0007669"/>
    <property type="project" value="UniProtKB-KW"/>
</dbReference>
<keyword evidence="8" id="KW-1133">Transmembrane helix</keyword>
<dbReference type="Pfam" id="PF09990">
    <property type="entry name" value="DUF2231"/>
    <property type="match status" value="1"/>
</dbReference>
<accession>A0A7D3ZVB1</accession>
<dbReference type="SUPFAM" id="SSF50022">
    <property type="entry name" value="ISP domain"/>
    <property type="match status" value="1"/>
</dbReference>
<dbReference type="GO" id="GO:0046872">
    <property type="term" value="F:metal ion binding"/>
    <property type="evidence" value="ECO:0007669"/>
    <property type="project" value="UniProtKB-KW"/>
</dbReference>
<evidence type="ECO:0000259" key="9">
    <source>
        <dbReference type="PROSITE" id="PS51296"/>
    </source>
</evidence>
<comment type="similarity">
    <text evidence="6">Belongs to the bacterial ring-hydroxylating dioxygenase ferredoxin component family.</text>
</comment>
<evidence type="ECO:0000256" key="5">
    <source>
        <dbReference type="ARBA" id="ARBA00034078"/>
    </source>
</evidence>
<dbReference type="Pfam" id="PF00355">
    <property type="entry name" value="Rieske"/>
    <property type="match status" value="1"/>
</dbReference>
<evidence type="ECO:0000313" key="10">
    <source>
        <dbReference type="EMBL" id="QKG19766.1"/>
    </source>
</evidence>
<evidence type="ECO:0000256" key="2">
    <source>
        <dbReference type="ARBA" id="ARBA00022723"/>
    </source>
</evidence>
<feature type="domain" description="Rieske" evidence="9">
    <location>
        <begin position="184"/>
        <end position="279"/>
    </location>
</feature>
<dbReference type="GO" id="GO:0016705">
    <property type="term" value="F:oxidoreductase activity, acting on paired donors, with incorporation or reduction of molecular oxygen"/>
    <property type="evidence" value="ECO:0007669"/>
    <property type="project" value="UniProtKB-ARBA"/>
</dbReference>
<dbReference type="AlphaFoldDB" id="A0A7D3ZVB1"/>
<gene>
    <name evidence="10" type="ORF">ACTIVE_1402</name>
</gene>
<evidence type="ECO:0000256" key="6">
    <source>
        <dbReference type="ARBA" id="ARBA00038001"/>
    </source>
</evidence>